<protein>
    <recommendedName>
        <fullName evidence="4">DUF2325 domain-containing protein</fullName>
    </recommendedName>
</protein>
<evidence type="ECO:0000313" key="2">
    <source>
        <dbReference type="EMBL" id="MET4578117.1"/>
    </source>
</evidence>
<sequence>MTWLNANGYHLIYDQSSGSFQSLPRALPVKGIEGVRGPAAQRAWCPNLENECVMPYTDKDFDSLALEHGVLLRQYGALQRRCGQQVRTQAEEIDRLQRQVVRLRAGVIARDSALSWEREERRKLMAAIGDWPEHEIQALQEQASTLAPLHTHASDSDWLEDSLRSADLVVCQTGCISHGDYWRVEDHCKRTGKTCVLVEQPGALRIVRIHPFDAAPSEIADSSLAPLPEGGR</sequence>
<comment type="similarity">
    <text evidence="1">Belongs to the UPF0751 family.</text>
</comment>
<comment type="caution">
    <text evidence="2">The sequence shown here is derived from an EMBL/GenBank/DDBJ whole genome shotgun (WGS) entry which is preliminary data.</text>
</comment>
<name>A0ABV2QAQ8_9BURK</name>
<dbReference type="EMBL" id="JBEPSH010000006">
    <property type="protein sequence ID" value="MET4578117.1"/>
    <property type="molecule type" value="Genomic_DNA"/>
</dbReference>
<organism evidence="2 3">
    <name type="scientific">Ottowia thiooxydans</name>
    <dbReference type="NCBI Taxonomy" id="219182"/>
    <lineage>
        <taxon>Bacteria</taxon>
        <taxon>Pseudomonadati</taxon>
        <taxon>Pseudomonadota</taxon>
        <taxon>Betaproteobacteria</taxon>
        <taxon>Burkholderiales</taxon>
        <taxon>Comamonadaceae</taxon>
        <taxon>Ottowia</taxon>
    </lineage>
</organism>
<keyword evidence="3" id="KW-1185">Reference proteome</keyword>
<dbReference type="Proteomes" id="UP001549320">
    <property type="component" value="Unassembled WGS sequence"/>
</dbReference>
<accession>A0ABV2QAQ8</accession>
<evidence type="ECO:0008006" key="4">
    <source>
        <dbReference type="Google" id="ProtNLM"/>
    </source>
</evidence>
<dbReference type="InterPro" id="IPR016772">
    <property type="entry name" value="UCP020408"/>
</dbReference>
<evidence type="ECO:0000313" key="3">
    <source>
        <dbReference type="Proteomes" id="UP001549320"/>
    </source>
</evidence>
<dbReference type="Pfam" id="PF10087">
    <property type="entry name" value="DUF2325"/>
    <property type="match status" value="1"/>
</dbReference>
<proteinExistence type="inferred from homology"/>
<evidence type="ECO:0000256" key="1">
    <source>
        <dbReference type="ARBA" id="ARBA00007189"/>
    </source>
</evidence>
<gene>
    <name evidence="2" type="ORF">ABIE13_003233</name>
</gene>
<reference evidence="2 3" key="1">
    <citation type="submission" date="2024-06" db="EMBL/GenBank/DDBJ databases">
        <title>Sorghum-associated microbial communities from plants grown in Nebraska, USA.</title>
        <authorList>
            <person name="Schachtman D."/>
        </authorList>
    </citation>
    <scope>NUCLEOTIDE SEQUENCE [LARGE SCALE GENOMIC DNA]</scope>
    <source>
        <strain evidence="2 3">2709</strain>
    </source>
</reference>